<dbReference type="Gene3D" id="2.120.10.30">
    <property type="entry name" value="TolB, C-terminal domain"/>
    <property type="match status" value="1"/>
</dbReference>
<comment type="caution">
    <text evidence="3">The sequence shown here is derived from an EMBL/GenBank/DDBJ whole genome shotgun (WGS) entry which is preliminary data.</text>
</comment>
<dbReference type="AlphaFoldDB" id="A0A819R541"/>
<evidence type="ECO:0000313" key="4">
    <source>
        <dbReference type="Proteomes" id="UP000663868"/>
    </source>
</evidence>
<dbReference type="InterPro" id="IPR054539">
    <property type="entry name" value="Beta-prop_PDH"/>
</dbReference>
<feature type="domain" description="Pyrroloquinoline quinone-dependent pyranose dehydrogenase beta-propeller" evidence="2">
    <location>
        <begin position="65"/>
        <end position="251"/>
    </location>
</feature>
<evidence type="ECO:0000313" key="3">
    <source>
        <dbReference type="EMBL" id="CAF4041907.1"/>
    </source>
</evidence>
<gene>
    <name evidence="3" type="ORF">KXQ929_LOCUS30974</name>
</gene>
<reference evidence="3" key="1">
    <citation type="submission" date="2021-02" db="EMBL/GenBank/DDBJ databases">
        <authorList>
            <person name="Nowell W R."/>
        </authorList>
    </citation>
    <scope>NUCLEOTIDE SEQUENCE</scope>
</reference>
<sequence length="311" mass="35060">MNCHVFSFLFVLTVYFQNIQSENITFVPSPICINISDLPDPYNTTSADKDAKLYPVPLDPKLFIPEGFSIRLIASNFTRPRYLLYTPSGDILVSEPSANRITCLIDTNNDGYLDRRTVFADASNGVNRAYSMVFVDNYFYIASFGDIRRYKWISGSRQISGMGEIIMTYPAEGHQTRTIVVPKTNDKIFVGIGSMSNVGKDDLPQSSVQQANLDGTNQITFAYGLRNPVGLAFHPITNELYTANQERDELGDDLVPDFFTRIQQDEFYGFPYAYLSADLVEPRRTFPNGTSERPDLVSKTRTPDVLLQVEV</sequence>
<organism evidence="3 4">
    <name type="scientific">Adineta steineri</name>
    <dbReference type="NCBI Taxonomy" id="433720"/>
    <lineage>
        <taxon>Eukaryota</taxon>
        <taxon>Metazoa</taxon>
        <taxon>Spiralia</taxon>
        <taxon>Gnathifera</taxon>
        <taxon>Rotifera</taxon>
        <taxon>Eurotatoria</taxon>
        <taxon>Bdelloidea</taxon>
        <taxon>Adinetida</taxon>
        <taxon>Adinetidae</taxon>
        <taxon>Adineta</taxon>
    </lineage>
</organism>
<dbReference type="EMBL" id="CAJOBB010003459">
    <property type="protein sequence ID" value="CAF4041907.1"/>
    <property type="molecule type" value="Genomic_DNA"/>
</dbReference>
<name>A0A819R541_9BILA</name>
<dbReference type="Proteomes" id="UP000663868">
    <property type="component" value="Unassembled WGS sequence"/>
</dbReference>
<accession>A0A819R541</accession>
<dbReference type="SUPFAM" id="SSF63825">
    <property type="entry name" value="YWTD domain"/>
    <property type="match status" value="1"/>
</dbReference>
<protein>
    <recommendedName>
        <fullName evidence="2">Pyrroloquinoline quinone-dependent pyranose dehydrogenase beta-propeller domain-containing protein</fullName>
    </recommendedName>
</protein>
<feature type="chain" id="PRO_5032836509" description="Pyrroloquinoline quinone-dependent pyranose dehydrogenase beta-propeller domain-containing protein" evidence="1">
    <location>
        <begin position="22"/>
        <end position="311"/>
    </location>
</feature>
<dbReference type="Pfam" id="PF22807">
    <property type="entry name" value="TrAA12"/>
    <property type="match status" value="1"/>
</dbReference>
<dbReference type="InterPro" id="IPR011042">
    <property type="entry name" value="6-blade_b-propeller_TolB-like"/>
</dbReference>
<evidence type="ECO:0000256" key="1">
    <source>
        <dbReference type="SAM" id="SignalP"/>
    </source>
</evidence>
<proteinExistence type="predicted"/>
<evidence type="ECO:0000259" key="2">
    <source>
        <dbReference type="Pfam" id="PF22807"/>
    </source>
</evidence>
<feature type="signal peptide" evidence="1">
    <location>
        <begin position="1"/>
        <end position="21"/>
    </location>
</feature>
<keyword evidence="1" id="KW-0732">Signal</keyword>